<protein>
    <submittedName>
        <fullName evidence="6">Glycosyl transferase family 1</fullName>
    </submittedName>
</protein>
<feature type="domain" description="Glycosyltransferase 2-like" evidence="5">
    <location>
        <begin position="467"/>
        <end position="637"/>
    </location>
</feature>
<dbReference type="InterPro" id="IPR001173">
    <property type="entry name" value="Glyco_trans_2-like"/>
</dbReference>
<gene>
    <name evidence="6" type="ORF">AO356_00745</name>
</gene>
<keyword evidence="2" id="KW-1003">Cell membrane</keyword>
<dbReference type="Gene3D" id="3.90.550.10">
    <property type="entry name" value="Spore Coat Polysaccharide Biosynthesis Protein SpsA, Chain A"/>
    <property type="match status" value="1"/>
</dbReference>
<evidence type="ECO:0000313" key="6">
    <source>
        <dbReference type="EMBL" id="ALI05367.1"/>
    </source>
</evidence>
<dbReference type="SUPFAM" id="SSF53448">
    <property type="entry name" value="Nucleotide-diphospho-sugar transferases"/>
    <property type="match status" value="1"/>
</dbReference>
<reference evidence="7" key="1">
    <citation type="submission" date="2015-09" db="EMBL/GenBank/DDBJ databases">
        <title>Whole genome sequence of Pseudomonas fluorescens FW300-N2C3.</title>
        <authorList>
            <person name="Ray J."/>
            <person name="Melnyk R."/>
            <person name="Deutschbauer A."/>
        </authorList>
    </citation>
    <scope>NUCLEOTIDE SEQUENCE [LARGE SCALE GENOMIC DNA]</scope>
    <source>
        <strain evidence="7">FW300-N2C3</strain>
    </source>
</reference>
<dbReference type="Pfam" id="PF00535">
    <property type="entry name" value="Glycos_transf_2"/>
    <property type="match status" value="1"/>
</dbReference>
<evidence type="ECO:0000256" key="2">
    <source>
        <dbReference type="ARBA" id="ARBA00022519"/>
    </source>
</evidence>
<dbReference type="EMBL" id="CP012831">
    <property type="protein sequence ID" value="ALI05367.1"/>
    <property type="molecule type" value="Genomic_DNA"/>
</dbReference>
<dbReference type="Pfam" id="PF13692">
    <property type="entry name" value="Glyco_trans_1_4"/>
    <property type="match status" value="1"/>
</dbReference>
<proteinExistence type="inferred from homology"/>
<keyword evidence="2" id="KW-0472">Membrane</keyword>
<dbReference type="PANTHER" id="PTHR43179:SF12">
    <property type="entry name" value="GALACTOFURANOSYLTRANSFERASE GLFT2"/>
    <property type="match status" value="1"/>
</dbReference>
<keyword evidence="3" id="KW-0328">Glycosyltransferase</keyword>
<organism evidence="6 7">
    <name type="scientific">Pseudomonas fluorescens</name>
    <dbReference type="NCBI Taxonomy" id="294"/>
    <lineage>
        <taxon>Bacteria</taxon>
        <taxon>Pseudomonadati</taxon>
        <taxon>Pseudomonadota</taxon>
        <taxon>Gammaproteobacteria</taxon>
        <taxon>Pseudomonadales</taxon>
        <taxon>Pseudomonadaceae</taxon>
        <taxon>Pseudomonas</taxon>
    </lineage>
</organism>
<evidence type="ECO:0000256" key="4">
    <source>
        <dbReference type="ARBA" id="ARBA00022679"/>
    </source>
</evidence>
<evidence type="ECO:0000256" key="1">
    <source>
        <dbReference type="ARBA" id="ARBA00006739"/>
    </source>
</evidence>
<keyword evidence="2" id="KW-0997">Cell inner membrane</keyword>
<name>A0A0N9VX37_PSEFL</name>
<evidence type="ECO:0000259" key="5">
    <source>
        <dbReference type="Pfam" id="PF00535"/>
    </source>
</evidence>
<dbReference type="AlphaFoldDB" id="A0A0N9VX37"/>
<dbReference type="CDD" id="cd04186">
    <property type="entry name" value="GT_2_like_c"/>
    <property type="match status" value="1"/>
</dbReference>
<dbReference type="InterPro" id="IPR029044">
    <property type="entry name" value="Nucleotide-diphossugar_trans"/>
</dbReference>
<dbReference type="Proteomes" id="UP000059425">
    <property type="component" value="Chromosome"/>
</dbReference>
<comment type="similarity">
    <text evidence="1">Belongs to the glycosyltransferase 2 family.</text>
</comment>
<dbReference type="PANTHER" id="PTHR43179">
    <property type="entry name" value="RHAMNOSYLTRANSFERASE WBBL"/>
    <property type="match status" value="1"/>
</dbReference>
<accession>A0A0N9VX37</accession>
<dbReference type="Gene3D" id="3.40.50.2000">
    <property type="entry name" value="Glycogen Phosphorylase B"/>
    <property type="match status" value="1"/>
</dbReference>
<keyword evidence="4 6" id="KW-0808">Transferase</keyword>
<reference evidence="6 7" key="2">
    <citation type="journal article" date="2018" name="Nature">
        <title>Mutant phenotypes for thousands of bacterial genes of unknown function.</title>
        <authorList>
            <person name="Price M.N."/>
            <person name="Wetmore K.M."/>
            <person name="Waters R.J."/>
            <person name="Callaghan M."/>
            <person name="Ray J."/>
            <person name="Liu H."/>
            <person name="Kuehl J.V."/>
            <person name="Melnyk R.A."/>
            <person name="Lamson J.S."/>
            <person name="Suh Y."/>
            <person name="Carlson H.K."/>
            <person name="Esquivel Z."/>
            <person name="Sadeeshkumar H."/>
            <person name="Chakraborty R."/>
            <person name="Zane G.M."/>
            <person name="Rubin B.E."/>
            <person name="Wall J.D."/>
            <person name="Visel A."/>
            <person name="Bristow J."/>
            <person name="Blow M.J."/>
            <person name="Arkin A.P."/>
            <person name="Deutschbauer A.M."/>
        </authorList>
    </citation>
    <scope>NUCLEOTIDE SEQUENCE [LARGE SCALE GENOMIC DNA]</scope>
    <source>
        <strain evidence="6 7">FW300-N2C3</strain>
    </source>
</reference>
<evidence type="ECO:0000313" key="7">
    <source>
        <dbReference type="Proteomes" id="UP000059425"/>
    </source>
</evidence>
<dbReference type="SUPFAM" id="SSF53756">
    <property type="entry name" value="UDP-Glycosyltransferase/glycogen phosphorylase"/>
    <property type="match status" value="1"/>
</dbReference>
<sequence>MGTHVLKLDSALIDRDAALAQRDAAINERDVALAKVDFLQNTRSWRFTRPLRSLFRWMRYGFAAAQEFPDTAAAIVYPAAPEPLPNVEVDADFATKGRLDILCFANIDWAARFQRPQQLMSQFASNGYRVFYIVPARVPEQGQLYELTLVAPNVFEVVLQREAQEAYYEQIVTPENHQALLRALAALVADMQIRTALSVVHIAYWSPVALSLRTLHGWRIHYDCMDDWDGFPNIGEQLLSEEKTLITQADLVTVSAALLYQKWCAHNPRCVLVRNAVDFAFFRQHCFTNDVLSGLAGPVIGYYGALAQWLDYPLLAALADRRPGWNFILVGDIFVEDLAGLEHKPNVQLLGHKPYSQMPLYLDHFDACLIPFRLYNVTHAVDPVKFYEYISAGKPVISTPLAEMSIYKDLLYFATGVDEFIEQIERALAERDLALYKRRVELARANDWKDRFHSMQLAIVGLYEKVSIVLVTYNNLNLTIQCVNSVLRNTTWPSYQLIVVDNGSDDGTAEYLERLRQEVPTAKIILNPDNRGFAAANNQGLREADGDVLLLLNNDTVVPGGWLDPLVRHLRDPSIGLVGPVTNAVGNEAKVAVSYTDIQQMQAFADRYTEARKGQTFDISMLAMFCVAFRRSILEEVGYLDEAFGIGMFEDDDYSRRVQAAGYRTVCAEDAFIHHYGQASFRKLIASGEYQALWDKNQAYFESKWGAWQAHFHRDEPGGETGEKAGSR</sequence>
<evidence type="ECO:0000256" key="3">
    <source>
        <dbReference type="ARBA" id="ARBA00022676"/>
    </source>
</evidence>
<dbReference type="GO" id="GO:0016757">
    <property type="term" value="F:glycosyltransferase activity"/>
    <property type="evidence" value="ECO:0007669"/>
    <property type="project" value="UniProtKB-KW"/>
</dbReference>